<dbReference type="Proteomes" id="UP001596434">
    <property type="component" value="Unassembled WGS sequence"/>
</dbReference>
<gene>
    <name evidence="1" type="ORF">ACFQKE_15030</name>
</gene>
<dbReference type="InterPro" id="IPR055533">
    <property type="entry name" value="DUF7109"/>
</dbReference>
<evidence type="ECO:0000313" key="2">
    <source>
        <dbReference type="Proteomes" id="UP001596434"/>
    </source>
</evidence>
<evidence type="ECO:0000313" key="1">
    <source>
        <dbReference type="EMBL" id="MFC7256597.1"/>
    </source>
</evidence>
<dbReference type="GeneID" id="96954990"/>
<dbReference type="RefSeq" id="WP_379705644.1">
    <property type="nucleotide sequence ID" value="NZ_JBHTAT010000001.1"/>
</dbReference>
<proteinExistence type="predicted"/>
<name>A0ABD6A2E4_9EURY</name>
<reference evidence="1 2" key="1">
    <citation type="journal article" date="2019" name="Int. J. Syst. Evol. Microbiol.">
        <title>The Global Catalogue of Microorganisms (GCM) 10K type strain sequencing project: providing services to taxonomists for standard genome sequencing and annotation.</title>
        <authorList>
            <consortium name="The Broad Institute Genomics Platform"/>
            <consortium name="The Broad Institute Genome Sequencing Center for Infectious Disease"/>
            <person name="Wu L."/>
            <person name="Ma J."/>
        </authorList>
    </citation>
    <scope>NUCLEOTIDE SEQUENCE [LARGE SCALE GENOMIC DNA]</scope>
    <source>
        <strain evidence="1 2">GX21</strain>
    </source>
</reference>
<dbReference type="Pfam" id="PF23421">
    <property type="entry name" value="DUF7109"/>
    <property type="match status" value="1"/>
</dbReference>
<keyword evidence="2" id="KW-1185">Reference proteome</keyword>
<dbReference type="EMBL" id="JBHTAT010000001">
    <property type="protein sequence ID" value="MFC7256597.1"/>
    <property type="molecule type" value="Genomic_DNA"/>
</dbReference>
<protein>
    <submittedName>
        <fullName evidence="1">Uncharacterized protein</fullName>
    </submittedName>
</protein>
<organism evidence="1 2">
    <name type="scientific">Haloplanus litoreus</name>
    <dbReference type="NCBI Taxonomy" id="767515"/>
    <lineage>
        <taxon>Archaea</taxon>
        <taxon>Methanobacteriati</taxon>
        <taxon>Methanobacteriota</taxon>
        <taxon>Stenosarchaea group</taxon>
        <taxon>Halobacteria</taxon>
        <taxon>Halobacteriales</taxon>
        <taxon>Haloferacaceae</taxon>
        <taxon>Haloplanus</taxon>
    </lineage>
</organism>
<sequence length="159" mass="17380">MIPTETGDELAGVVDLFGALTREELEAALGELAFKRGEDVDREAARAAVDAALENYYLVAVDRNDRTILAPGPAAFPSLPEGAEDLPHILDVPDRDPDRASLVDAAERRLRGDAARAVDDEDEDRIERLLDVSYDLETWGGVDVGEVRTRLDDAVENHN</sequence>
<accession>A0ABD6A2E4</accession>
<dbReference type="AlphaFoldDB" id="A0ABD6A2E4"/>
<comment type="caution">
    <text evidence="1">The sequence shown here is derived from an EMBL/GenBank/DDBJ whole genome shotgun (WGS) entry which is preliminary data.</text>
</comment>